<accession>A0A316VFY8</accession>
<dbReference type="GeneID" id="37023545"/>
<dbReference type="EMBL" id="KZ819603">
    <property type="protein sequence ID" value="PWN35988.1"/>
    <property type="molecule type" value="Genomic_DNA"/>
</dbReference>
<reference evidence="3 4" key="1">
    <citation type="journal article" date="2018" name="Mol. Biol. Evol.">
        <title>Broad Genomic Sampling Reveals a Smut Pathogenic Ancestry of the Fungal Clade Ustilaginomycotina.</title>
        <authorList>
            <person name="Kijpornyongpan T."/>
            <person name="Mondo S.J."/>
            <person name="Barry K."/>
            <person name="Sandor L."/>
            <person name="Lee J."/>
            <person name="Lipzen A."/>
            <person name="Pangilinan J."/>
            <person name="LaButti K."/>
            <person name="Hainaut M."/>
            <person name="Henrissat B."/>
            <person name="Grigoriev I.V."/>
            <person name="Spatafora J.W."/>
            <person name="Aime M.C."/>
        </authorList>
    </citation>
    <scope>NUCLEOTIDE SEQUENCE [LARGE SCALE GENOMIC DNA]</scope>
    <source>
        <strain evidence="3 4">MCA 3882</strain>
    </source>
</reference>
<dbReference type="AlphaFoldDB" id="A0A316VFY8"/>
<feature type="region of interest" description="Disordered" evidence="1">
    <location>
        <begin position="1"/>
        <end position="54"/>
    </location>
</feature>
<feature type="compositionally biased region" description="Low complexity" evidence="1">
    <location>
        <begin position="9"/>
        <end position="19"/>
    </location>
</feature>
<evidence type="ECO:0000313" key="4">
    <source>
        <dbReference type="Proteomes" id="UP000245771"/>
    </source>
</evidence>
<keyword evidence="2" id="KW-0812">Transmembrane</keyword>
<evidence type="ECO:0000313" key="3">
    <source>
        <dbReference type="EMBL" id="PWN35988.1"/>
    </source>
</evidence>
<proteinExistence type="predicted"/>
<feature type="compositionally biased region" description="Polar residues" evidence="1">
    <location>
        <begin position="32"/>
        <end position="52"/>
    </location>
</feature>
<keyword evidence="2" id="KW-0472">Membrane</keyword>
<organism evidence="3 4">
    <name type="scientific">Meira miltonrushii</name>
    <dbReference type="NCBI Taxonomy" id="1280837"/>
    <lineage>
        <taxon>Eukaryota</taxon>
        <taxon>Fungi</taxon>
        <taxon>Dikarya</taxon>
        <taxon>Basidiomycota</taxon>
        <taxon>Ustilaginomycotina</taxon>
        <taxon>Exobasidiomycetes</taxon>
        <taxon>Exobasidiales</taxon>
        <taxon>Brachybasidiaceae</taxon>
        <taxon>Meira</taxon>
    </lineage>
</organism>
<sequence>MTSKNRNDSTPSSVRTSSSNEKITEAFEANQEKLQSGEPFSQNKTATNNPLTGETIIAQGSEAEELARRYAETISRHSRLNPDNIPSFRARLILLIFVALLFWWAIQGRLQVIEWKRTLHIEPYDEDYTDMDHLSPMAENYQVPFAVEQRQIEL</sequence>
<dbReference type="InParanoid" id="A0A316VFY8"/>
<keyword evidence="4" id="KW-1185">Reference proteome</keyword>
<dbReference type="Proteomes" id="UP000245771">
    <property type="component" value="Unassembled WGS sequence"/>
</dbReference>
<dbReference type="RefSeq" id="XP_025356290.1">
    <property type="nucleotide sequence ID" value="XM_025501764.1"/>
</dbReference>
<keyword evidence="2" id="KW-1133">Transmembrane helix</keyword>
<feature type="transmembrane region" description="Helical" evidence="2">
    <location>
        <begin position="88"/>
        <end position="106"/>
    </location>
</feature>
<protein>
    <submittedName>
        <fullName evidence="3">Uncharacterized protein</fullName>
    </submittedName>
</protein>
<name>A0A316VFY8_9BASI</name>
<evidence type="ECO:0000256" key="1">
    <source>
        <dbReference type="SAM" id="MobiDB-lite"/>
    </source>
</evidence>
<gene>
    <name evidence="3" type="ORF">FA14DRAFT_189910</name>
</gene>
<evidence type="ECO:0000256" key="2">
    <source>
        <dbReference type="SAM" id="Phobius"/>
    </source>
</evidence>